<evidence type="ECO:0000256" key="2">
    <source>
        <dbReference type="SAM" id="SignalP"/>
    </source>
</evidence>
<keyword evidence="2" id="KW-0732">Signal</keyword>
<feature type="signal peptide" evidence="2">
    <location>
        <begin position="1"/>
        <end position="25"/>
    </location>
</feature>
<dbReference type="KEGG" id="aon:DEH84_12615"/>
<evidence type="ECO:0000256" key="1">
    <source>
        <dbReference type="SAM" id="Coils"/>
    </source>
</evidence>
<keyword evidence="1" id="KW-0175">Coiled coil</keyword>
<dbReference type="RefSeq" id="WP_109037161.1">
    <property type="nucleotide sequence ID" value="NZ_CP029210.1"/>
</dbReference>
<dbReference type="EMBL" id="CP029210">
    <property type="protein sequence ID" value="AWI54165.1"/>
    <property type="molecule type" value="Genomic_DNA"/>
</dbReference>
<sequence>MSASHRALLLTTLSALLASTGLVHAQPAAATPADSPAASAPRGAPQAAANPALDLVVFILREAEVLRTVKSLDGSQRLVNPDGLARRGYQYCMVVYAEDYKGLNAAAGDNALQVLGQAQINNVLAGLAGGKVGAARTSDCLQSQGDQVALVSSPEVIAVQRKALALLKSSVPEFARYTPLQEVRYEQLAQAADEAKARRQQAALAARQRFHLFEEKAAADSRDHLASLTLGYPSDDKLRYCTLEYNGDQGAAVIGYAHRGADFLSANMRARIEDRKAKQEGRNGFAKAFASMDVFYQEQQKNPGQCHVFVDFPKNIKVLMGAIERDQGSRKYELNEVVPAQDMREVWARRAGYPDWASSEFADAIKGNAQQVKALGERGITTKAAFDAALAEMKATRYAESNEVREVLAYLDDKKAAGKGRTALMVKQERERAERAATEQRAAEQRRRQAEYAREFPYTATLSCGMGGRHINIAACFTGKYTKTQLEVRNGTTYQMLQAWELGQAGNETGEGLVIPLRPNFSLKAQNTSESLILALTIKDNATGRVIYEKSAAQFGVVNARN</sequence>
<reference evidence="3 4" key="1">
    <citation type="submission" date="2018-05" db="EMBL/GenBank/DDBJ databases">
        <title>complete genome sequence of Aquabacterium olei NBRC 110486.</title>
        <authorList>
            <person name="Tang B."/>
            <person name="Chang J."/>
            <person name="Zhang L."/>
            <person name="Yang H."/>
        </authorList>
    </citation>
    <scope>NUCLEOTIDE SEQUENCE [LARGE SCALE GENOMIC DNA]</scope>
    <source>
        <strain evidence="3 4">NBRC 110486</strain>
    </source>
</reference>
<proteinExistence type="predicted"/>
<keyword evidence="4" id="KW-1185">Reference proteome</keyword>
<dbReference type="AlphaFoldDB" id="A0A2U8FSX7"/>
<dbReference type="Proteomes" id="UP000244892">
    <property type="component" value="Chromosome"/>
</dbReference>
<evidence type="ECO:0000313" key="4">
    <source>
        <dbReference type="Proteomes" id="UP000244892"/>
    </source>
</evidence>
<gene>
    <name evidence="3" type="ORF">DEH84_12615</name>
</gene>
<accession>A0A2U8FSX7</accession>
<dbReference type="OrthoDB" id="9179138at2"/>
<evidence type="ECO:0000313" key="3">
    <source>
        <dbReference type="EMBL" id="AWI54165.1"/>
    </source>
</evidence>
<name>A0A2U8FSX7_9BURK</name>
<feature type="chain" id="PRO_5016074526" evidence="2">
    <location>
        <begin position="26"/>
        <end position="562"/>
    </location>
</feature>
<protein>
    <submittedName>
        <fullName evidence="3">Uncharacterized protein</fullName>
    </submittedName>
</protein>
<feature type="coiled-coil region" evidence="1">
    <location>
        <begin position="426"/>
        <end position="455"/>
    </location>
</feature>
<organism evidence="3 4">
    <name type="scientific">Aquabacterium olei</name>
    <dbReference type="NCBI Taxonomy" id="1296669"/>
    <lineage>
        <taxon>Bacteria</taxon>
        <taxon>Pseudomonadati</taxon>
        <taxon>Pseudomonadota</taxon>
        <taxon>Betaproteobacteria</taxon>
        <taxon>Burkholderiales</taxon>
        <taxon>Aquabacterium</taxon>
    </lineage>
</organism>